<evidence type="ECO:0000313" key="3">
    <source>
        <dbReference type="Proteomes" id="UP001341245"/>
    </source>
</evidence>
<feature type="compositionally biased region" description="Basic and acidic residues" evidence="1">
    <location>
        <begin position="681"/>
        <end position="692"/>
    </location>
</feature>
<dbReference type="Gene3D" id="2.130.10.10">
    <property type="entry name" value="YVTN repeat-like/Quinoprotein amine dehydrogenase"/>
    <property type="match status" value="2"/>
</dbReference>
<accession>A0ABR0T5X6</accession>
<reference evidence="2 3" key="1">
    <citation type="submission" date="2023-11" db="EMBL/GenBank/DDBJ databases">
        <title>Draft genome sequence and annotation of the polyextremotolerant black yeast-like fungus Aureobasidium pullulans NRRL 62042.</title>
        <authorList>
            <person name="Dielentheis-Frenken M.R.E."/>
            <person name="Wibberg D."/>
            <person name="Blank L.M."/>
            <person name="Tiso T."/>
        </authorList>
    </citation>
    <scope>NUCLEOTIDE SEQUENCE [LARGE SCALE GENOMIC DNA]</scope>
    <source>
        <strain evidence="2 3">NRRL 62042</strain>
    </source>
</reference>
<protein>
    <recommendedName>
        <fullName evidence="4">WD40 repeat-like protein</fullName>
    </recommendedName>
</protein>
<name>A0ABR0T5X6_AURPU</name>
<dbReference type="SMART" id="SM00320">
    <property type="entry name" value="WD40"/>
    <property type="match status" value="5"/>
</dbReference>
<feature type="compositionally biased region" description="Polar residues" evidence="1">
    <location>
        <begin position="495"/>
        <end position="505"/>
    </location>
</feature>
<keyword evidence="3" id="KW-1185">Reference proteome</keyword>
<dbReference type="InterPro" id="IPR015943">
    <property type="entry name" value="WD40/YVTN_repeat-like_dom_sf"/>
</dbReference>
<sequence>MARVVKQAATASRPASRPTFRFPTNSHLIITTSTGIFSWDRDGVKKLFSSSKKGILAAREAKDGSQVLAVADEHVVVLHDCKRGREESWGLSGSEGIVRLLEYAPDAKSLFLSTSLTGAIQHYSIHESRYLDPPSNHPSPPTVLAISPTSHLMLSASEDPTVVYLQNLTFKTSAIQLHPSASRAAIATASFHPERPNIFLLAFKDGTIAAYDATRIARTSEPCTNAKSRSANNGHAGEISHLSNLHRVTNIPNLSDPPDTSPNTTIGSKSVAVTGAAFLPGFRSRAVSAGADGRCRLVDFEAGGKILRTWHAQAPVTSLSVLAMEPCPNTIKAASKQKFGITTSGEEGNTVIAVGRVDGQVLLFDSVGLRLDQVLVNALGERIISVEWMDGPSPYAISSPFKPVSSKIDAKMDLPPSTPGRRQGAQATLPDALRLPTGAVFAPTQSVPAIAVVGLEADETSTVRHTPAANIARCSPAVETTYLDLFSPVKKVSPPRQQQRKSPVSSPHVRRKRLSSQTFVRTSSPDSTHMNIQLVNRSPETPKHLPIHPLNTTIEPKQRSALGTTPASARRGPRSGRKKPHGRAASGPNRSPSASTGPGRNGKVLADLRKLGVENSSQAKKNGEAALFASYMNRTGISNLPRSEAQNTVNDDSLLIEQLSNGERPHRPQHHHAIQPPQVHFESESRSSDRDIWMSAGSSDDECDQRKNNRRTHYHARQTRFGQAQPQVALPDDGFIPRHVPANPIPELETTPKVATISPRPHNASKEAAVLSMSEEAMFSAVSHISNIDGEFVPASDDVQRLFPRGSSIYSTSPSFQSPKMSSRRQVQVWNDEELKTKTVTNPMQRAKLVNMQSNTIVKAAPREAAAKKVAAVLVGSGGAEVTEALPPLPSHIVRSHPQICACAEKSCPGCVELTSRVYSLENEVARLKAEVLGLRSALRKTGVSSRVTERKR</sequence>
<dbReference type="InterPro" id="IPR001680">
    <property type="entry name" value="WD40_rpt"/>
</dbReference>
<dbReference type="SUPFAM" id="SSF50978">
    <property type="entry name" value="WD40 repeat-like"/>
    <property type="match status" value="1"/>
</dbReference>
<feature type="region of interest" description="Disordered" evidence="1">
    <location>
        <begin position="736"/>
        <end position="761"/>
    </location>
</feature>
<proteinExistence type="predicted"/>
<feature type="region of interest" description="Disordered" evidence="1">
    <location>
        <begin position="489"/>
        <end position="603"/>
    </location>
</feature>
<feature type="compositionally biased region" description="Polar residues" evidence="1">
    <location>
        <begin position="550"/>
        <end position="567"/>
    </location>
</feature>
<feature type="region of interest" description="Disordered" evidence="1">
    <location>
        <begin position="662"/>
        <end position="707"/>
    </location>
</feature>
<dbReference type="EMBL" id="JASGXD010000020">
    <property type="protein sequence ID" value="KAK5999838.1"/>
    <property type="molecule type" value="Genomic_DNA"/>
</dbReference>
<feature type="compositionally biased region" description="Basic residues" evidence="1">
    <location>
        <begin position="571"/>
        <end position="582"/>
    </location>
</feature>
<feature type="compositionally biased region" description="Polar residues" evidence="1">
    <location>
        <begin position="588"/>
        <end position="598"/>
    </location>
</feature>
<comment type="caution">
    <text evidence="2">The sequence shown here is derived from an EMBL/GenBank/DDBJ whole genome shotgun (WGS) entry which is preliminary data.</text>
</comment>
<organism evidence="2 3">
    <name type="scientific">Aureobasidium pullulans</name>
    <name type="common">Black yeast</name>
    <name type="synonym">Pullularia pullulans</name>
    <dbReference type="NCBI Taxonomy" id="5580"/>
    <lineage>
        <taxon>Eukaryota</taxon>
        <taxon>Fungi</taxon>
        <taxon>Dikarya</taxon>
        <taxon>Ascomycota</taxon>
        <taxon>Pezizomycotina</taxon>
        <taxon>Dothideomycetes</taxon>
        <taxon>Dothideomycetidae</taxon>
        <taxon>Dothideales</taxon>
        <taxon>Saccotheciaceae</taxon>
        <taxon>Aureobasidium</taxon>
    </lineage>
</organism>
<dbReference type="Proteomes" id="UP001341245">
    <property type="component" value="Unassembled WGS sequence"/>
</dbReference>
<evidence type="ECO:0000313" key="2">
    <source>
        <dbReference type="EMBL" id="KAK5999838.1"/>
    </source>
</evidence>
<feature type="compositionally biased region" description="Polar residues" evidence="1">
    <location>
        <begin position="515"/>
        <end position="539"/>
    </location>
</feature>
<gene>
    <name evidence="2" type="ORF">QM012_004926</name>
</gene>
<evidence type="ECO:0000256" key="1">
    <source>
        <dbReference type="SAM" id="MobiDB-lite"/>
    </source>
</evidence>
<dbReference type="InterPro" id="IPR036322">
    <property type="entry name" value="WD40_repeat_dom_sf"/>
</dbReference>
<evidence type="ECO:0008006" key="4">
    <source>
        <dbReference type="Google" id="ProtNLM"/>
    </source>
</evidence>